<dbReference type="PRINTS" id="PR00423">
    <property type="entry name" value="CELLDVISFTSZ"/>
</dbReference>
<dbReference type="InterPro" id="IPR036525">
    <property type="entry name" value="Tubulin/FtsZ_GTPase_sf"/>
</dbReference>
<evidence type="ECO:0000256" key="4">
    <source>
        <dbReference type="ARBA" id="ARBA00022741"/>
    </source>
</evidence>
<gene>
    <name evidence="8" type="primary">ftsZ</name>
    <name evidence="13" type="ordered locus">Mhar_0519</name>
</gene>
<dbReference type="GO" id="GO:0043093">
    <property type="term" value="P:FtsZ-dependent cytokinesis"/>
    <property type="evidence" value="ECO:0007669"/>
    <property type="project" value="UniProtKB-UniRule"/>
</dbReference>
<dbReference type="InterPro" id="IPR008280">
    <property type="entry name" value="Tub_FtsZ_C"/>
</dbReference>
<dbReference type="AlphaFoldDB" id="G7WN45"/>
<dbReference type="PROSITE" id="PS01134">
    <property type="entry name" value="FTSZ_1"/>
    <property type="match status" value="1"/>
</dbReference>
<accession>G7WN45</accession>
<keyword evidence="7 8" id="KW-0131">Cell cycle</keyword>
<dbReference type="InterPro" id="IPR000158">
    <property type="entry name" value="Cell_div_FtsZ"/>
</dbReference>
<dbReference type="HAMAP" id="MF_00909">
    <property type="entry name" value="FtsZ"/>
    <property type="match status" value="1"/>
</dbReference>
<evidence type="ECO:0000256" key="3">
    <source>
        <dbReference type="ARBA" id="ARBA00022618"/>
    </source>
</evidence>
<feature type="binding site" evidence="8">
    <location>
        <begin position="153"/>
        <end position="155"/>
    </location>
    <ligand>
        <name>GTP</name>
        <dbReference type="ChEBI" id="CHEBI:37565"/>
    </ligand>
</feature>
<evidence type="ECO:0000259" key="11">
    <source>
        <dbReference type="SMART" id="SM00864"/>
    </source>
</evidence>
<evidence type="ECO:0000256" key="10">
    <source>
        <dbReference type="RuleBase" id="RU003360"/>
    </source>
</evidence>
<dbReference type="SMART" id="SM00864">
    <property type="entry name" value="Tubulin"/>
    <property type="match status" value="1"/>
</dbReference>
<dbReference type="GO" id="GO:0032153">
    <property type="term" value="C:cell division site"/>
    <property type="evidence" value="ECO:0007669"/>
    <property type="project" value="UniProtKB-UniRule"/>
</dbReference>
<comment type="subcellular location">
    <subcellularLocation>
        <location evidence="8">Cytoplasm</location>
    </subcellularLocation>
    <text evidence="8">Assembles at midcell at the inner surface of the cytoplasmic membrane.</text>
</comment>
<dbReference type="GO" id="GO:0051258">
    <property type="term" value="P:protein polymerization"/>
    <property type="evidence" value="ECO:0007669"/>
    <property type="project" value="UniProtKB-UniRule"/>
</dbReference>
<keyword evidence="6 8" id="KW-0717">Septation</keyword>
<dbReference type="InterPro" id="IPR018316">
    <property type="entry name" value="Tubulin/FtsZ_2-layer-sand-dom"/>
</dbReference>
<sequence length="391" mass="41586">MDLKSIIDEALNRAELEGRTAPPGAMENDDDLEDRRVRTRAKENDDDLAAVLEQLTTVIRVVGCGGGGSNTIERLAETGIEGAELFAMNTDAQHLLHISADRRVLIGRRTTRGLGAGSLPSIGEEAARESIDEIRAAVEGADMVFITCGLGGGTGTGAAPVVAEVAREMGALTISVVTLPFAAEGAIRMANADVGLKRLRDVSDTVIVVPNDRLLEVVPDLPLQAAFKVADEVLMRSVKGITELITRPGLINLDFADVRTIMSNGGVAMIGLGEAQGEMKSKDSVIKALRSPLLDVDISGATSALVNVVGGPNMTISDAETVVEEVYERINPEARIIWGAQIDPNLENGIRTMLVVTGVSSPQILGREDSKEGRIVSKHGIDFLRRRRADI</sequence>
<dbReference type="CDD" id="cd02201">
    <property type="entry name" value="FtsZ_type1"/>
    <property type="match status" value="1"/>
</dbReference>
<dbReference type="PATRIC" id="fig|1110509.7.peg.578"/>
<feature type="domain" description="Tubulin/FtsZ GTPase" evidence="11">
    <location>
        <begin position="58"/>
        <end position="249"/>
    </location>
</feature>
<evidence type="ECO:0000256" key="2">
    <source>
        <dbReference type="ARBA" id="ARBA00022490"/>
    </source>
</evidence>
<keyword evidence="5 8" id="KW-0342">GTP-binding</keyword>
<dbReference type="GO" id="GO:0003924">
    <property type="term" value="F:GTPase activity"/>
    <property type="evidence" value="ECO:0007669"/>
    <property type="project" value="UniProtKB-UniRule"/>
</dbReference>
<dbReference type="EMBL" id="CP003117">
    <property type="protein sequence ID" value="AET63901.1"/>
    <property type="molecule type" value="Genomic_DNA"/>
</dbReference>
<evidence type="ECO:0000256" key="1">
    <source>
        <dbReference type="ARBA" id="ARBA00009690"/>
    </source>
</evidence>
<dbReference type="PANTHER" id="PTHR30314">
    <property type="entry name" value="CELL DIVISION PROTEIN FTSZ-RELATED"/>
    <property type="match status" value="1"/>
</dbReference>
<dbReference type="Pfam" id="PF12327">
    <property type="entry name" value="FtsZ_C"/>
    <property type="match status" value="1"/>
</dbReference>
<dbReference type="InterPro" id="IPR024757">
    <property type="entry name" value="FtsZ_C"/>
</dbReference>
<dbReference type="STRING" id="1110509.Mhar_0519"/>
<reference evidence="13 14" key="1">
    <citation type="journal article" date="2012" name="PLoS ONE">
        <title>The genome characteristics and predicted function of methyl-group oxidation pathway in the obligate aceticlastic methanogens, Methanosaeta spp.</title>
        <authorList>
            <person name="Zhu J."/>
            <person name="Zheng H."/>
            <person name="Ai G."/>
            <person name="Zhang G."/>
            <person name="Liu D."/>
            <person name="Liu X."/>
            <person name="Dong X."/>
        </authorList>
    </citation>
    <scope>NUCLEOTIDE SEQUENCE [LARGE SCALE GENOMIC DNA]</scope>
    <source>
        <strain evidence="13 14">6Ac</strain>
    </source>
</reference>
<dbReference type="RefSeq" id="WP_014586086.1">
    <property type="nucleotide sequence ID" value="NC_017527.1"/>
</dbReference>
<dbReference type="SUPFAM" id="SSF52490">
    <property type="entry name" value="Tubulin nucleotide-binding domain-like"/>
    <property type="match status" value="1"/>
</dbReference>
<dbReference type="InterPro" id="IPR003008">
    <property type="entry name" value="Tubulin_FtsZ_GTPase"/>
</dbReference>
<keyword evidence="3 8" id="KW-0132">Cell division</keyword>
<dbReference type="HOGENOM" id="CLU_024865_0_1_2"/>
<feature type="binding site" evidence="8">
    <location>
        <position position="184"/>
    </location>
    <ligand>
        <name>GTP</name>
        <dbReference type="ChEBI" id="CHEBI:37565"/>
    </ligand>
</feature>
<dbReference type="Gene3D" id="3.40.50.1440">
    <property type="entry name" value="Tubulin/FtsZ, GTPase domain"/>
    <property type="match status" value="1"/>
</dbReference>
<keyword evidence="2 8" id="KW-0963">Cytoplasm</keyword>
<dbReference type="SUPFAM" id="SSF55307">
    <property type="entry name" value="Tubulin C-terminal domain-like"/>
    <property type="match status" value="1"/>
</dbReference>
<dbReference type="GO" id="GO:0005525">
    <property type="term" value="F:GTP binding"/>
    <property type="evidence" value="ECO:0007669"/>
    <property type="project" value="UniProtKB-UniRule"/>
</dbReference>
<evidence type="ECO:0000256" key="5">
    <source>
        <dbReference type="ARBA" id="ARBA00023134"/>
    </source>
</evidence>
<feature type="binding site" evidence="8">
    <location>
        <position position="231"/>
    </location>
    <ligand>
        <name>GTP</name>
        <dbReference type="ChEBI" id="CHEBI:37565"/>
    </ligand>
</feature>
<comment type="subunit">
    <text evidence="8">Homodimer. Polymerizes to form a dynamic ring structure in a strictly GTP-dependent manner. Interacts directly with several other division proteins.</text>
</comment>
<comment type="similarity">
    <text evidence="1 8 10">Belongs to the FtsZ family.</text>
</comment>
<evidence type="ECO:0000256" key="9">
    <source>
        <dbReference type="NCBIfam" id="TIGR00065"/>
    </source>
</evidence>
<dbReference type="PROSITE" id="PS01135">
    <property type="entry name" value="FTSZ_2"/>
    <property type="match status" value="1"/>
</dbReference>
<dbReference type="GeneID" id="12509688"/>
<dbReference type="Pfam" id="PF00091">
    <property type="entry name" value="Tubulin"/>
    <property type="match status" value="1"/>
</dbReference>
<proteinExistence type="inferred from homology"/>
<dbReference type="InterPro" id="IPR020805">
    <property type="entry name" value="Cell_div_FtsZ_CS"/>
</dbReference>
<name>G7WN45_METH6</name>
<feature type="binding site" evidence="8">
    <location>
        <position position="188"/>
    </location>
    <ligand>
        <name>GTP</name>
        <dbReference type="ChEBI" id="CHEBI:37565"/>
    </ligand>
</feature>
<keyword evidence="14" id="KW-1185">Reference proteome</keyword>
<evidence type="ECO:0000256" key="8">
    <source>
        <dbReference type="HAMAP-Rule" id="MF_00909"/>
    </source>
</evidence>
<dbReference type="SMART" id="SM00865">
    <property type="entry name" value="Tubulin_C"/>
    <property type="match status" value="1"/>
</dbReference>
<feature type="domain" description="Tubulin/FtsZ 2-layer sandwich" evidence="12">
    <location>
        <begin position="251"/>
        <end position="368"/>
    </location>
</feature>
<dbReference type="PANTHER" id="PTHR30314:SF3">
    <property type="entry name" value="MITOCHONDRIAL DIVISION PROTEIN FSZA"/>
    <property type="match status" value="1"/>
</dbReference>
<evidence type="ECO:0000256" key="7">
    <source>
        <dbReference type="ARBA" id="ARBA00023306"/>
    </source>
</evidence>
<dbReference type="GO" id="GO:0005737">
    <property type="term" value="C:cytoplasm"/>
    <property type="evidence" value="ECO:0007669"/>
    <property type="project" value="UniProtKB-SubCell"/>
</dbReference>
<dbReference type="InterPro" id="IPR045061">
    <property type="entry name" value="FtsZ/CetZ"/>
</dbReference>
<dbReference type="FunFam" id="3.40.50.1440:FF:000023">
    <property type="entry name" value="Cell division protein FtsZ"/>
    <property type="match status" value="1"/>
</dbReference>
<feature type="binding site" evidence="8">
    <location>
        <begin position="66"/>
        <end position="70"/>
    </location>
    <ligand>
        <name>GTP</name>
        <dbReference type="ChEBI" id="CHEBI:37565"/>
    </ligand>
</feature>
<comment type="function">
    <text evidence="8">Essential cell division protein that forms a contractile ring structure (Z ring) at the future cell division site. The regulation of the ring assembly controls the timing and the location of cell division. One of the functions of the FtsZ ring is to recruit other cell division proteins to the septum to produce a new cell wall between the dividing cells. Binds GTP and shows GTPase activity.</text>
</comment>
<evidence type="ECO:0000313" key="14">
    <source>
        <dbReference type="Proteomes" id="UP000005877"/>
    </source>
</evidence>
<keyword evidence="4 8" id="KW-0547">Nucleotide-binding</keyword>
<dbReference type="Proteomes" id="UP000005877">
    <property type="component" value="Chromosome"/>
</dbReference>
<organism evidence="13 14">
    <name type="scientific">Methanothrix harundinacea (strain 6Ac)</name>
    <name type="common">Methanosaeta harundinacea</name>
    <dbReference type="NCBI Taxonomy" id="1110509"/>
    <lineage>
        <taxon>Archaea</taxon>
        <taxon>Methanobacteriati</taxon>
        <taxon>Methanobacteriota</taxon>
        <taxon>Stenosarchaea group</taxon>
        <taxon>Methanomicrobia</taxon>
        <taxon>Methanotrichales</taxon>
        <taxon>Methanotrichaceae</taxon>
        <taxon>Methanothrix</taxon>
    </lineage>
</organism>
<evidence type="ECO:0000313" key="13">
    <source>
        <dbReference type="EMBL" id="AET63901.1"/>
    </source>
</evidence>
<dbReference type="NCBIfam" id="TIGR00065">
    <property type="entry name" value="ftsZ"/>
    <property type="match status" value="1"/>
</dbReference>
<protein>
    <recommendedName>
        <fullName evidence="8 9">Cell division protein FtsZ</fullName>
    </recommendedName>
</protein>
<evidence type="ECO:0000259" key="12">
    <source>
        <dbReference type="SMART" id="SM00865"/>
    </source>
</evidence>
<dbReference type="KEGG" id="mhi:Mhar_0519"/>
<evidence type="ECO:0000256" key="6">
    <source>
        <dbReference type="ARBA" id="ARBA00023210"/>
    </source>
</evidence>